<feature type="coiled-coil region" evidence="1">
    <location>
        <begin position="159"/>
        <end position="186"/>
    </location>
</feature>
<feature type="transmembrane region" description="Helical" evidence="3">
    <location>
        <begin position="963"/>
        <end position="983"/>
    </location>
</feature>
<dbReference type="Gene3D" id="1.20.5.420">
    <property type="entry name" value="Immunoglobulin FC, subunit C"/>
    <property type="match status" value="2"/>
</dbReference>
<feature type="region of interest" description="Disordered" evidence="2">
    <location>
        <begin position="920"/>
        <end position="944"/>
    </location>
</feature>
<feature type="compositionally biased region" description="Basic and acidic residues" evidence="2">
    <location>
        <begin position="42"/>
        <end position="84"/>
    </location>
</feature>
<keyword evidence="6" id="KW-1185">Reference proteome</keyword>
<protein>
    <recommendedName>
        <fullName evidence="7">GA module</fullName>
    </recommendedName>
</protein>
<feature type="compositionally biased region" description="Low complexity" evidence="2">
    <location>
        <begin position="926"/>
        <end position="944"/>
    </location>
</feature>
<keyword evidence="4" id="KW-0732">Signal</keyword>
<keyword evidence="3" id="KW-0812">Transmembrane</keyword>
<evidence type="ECO:0000313" key="5">
    <source>
        <dbReference type="EMBL" id="PKZ17239.1"/>
    </source>
</evidence>
<evidence type="ECO:0000256" key="3">
    <source>
        <dbReference type="SAM" id="Phobius"/>
    </source>
</evidence>
<dbReference type="Pfam" id="PF07554">
    <property type="entry name" value="FIVAR"/>
    <property type="match status" value="8"/>
</dbReference>
<feature type="signal peptide" evidence="4">
    <location>
        <begin position="1"/>
        <end position="34"/>
    </location>
</feature>
<organism evidence="5 6">
    <name type="scientific">Anaerococcus octavius</name>
    <dbReference type="NCBI Taxonomy" id="54007"/>
    <lineage>
        <taxon>Bacteria</taxon>
        <taxon>Bacillati</taxon>
        <taxon>Bacillota</taxon>
        <taxon>Tissierellia</taxon>
        <taxon>Tissierellales</taxon>
        <taxon>Peptoniphilaceae</taxon>
        <taxon>Anaerococcus</taxon>
    </lineage>
</organism>
<dbReference type="Proteomes" id="UP000234335">
    <property type="component" value="Unassembled WGS sequence"/>
</dbReference>
<feature type="chain" id="PRO_5014183645" description="GA module" evidence="4">
    <location>
        <begin position="35"/>
        <end position="1005"/>
    </location>
</feature>
<evidence type="ECO:0000256" key="1">
    <source>
        <dbReference type="SAM" id="Coils"/>
    </source>
</evidence>
<gene>
    <name evidence="5" type="ORF">CYJ34_00600</name>
</gene>
<name>A0A2I1MAY8_9FIRM</name>
<feature type="coiled-coil region" evidence="1">
    <location>
        <begin position="350"/>
        <end position="408"/>
    </location>
</feature>
<proteinExistence type="predicted"/>
<evidence type="ECO:0000256" key="4">
    <source>
        <dbReference type="SAM" id="SignalP"/>
    </source>
</evidence>
<dbReference type="AlphaFoldDB" id="A0A2I1MAY8"/>
<dbReference type="Gene3D" id="1.20.120.1850">
    <property type="entry name" value="Ebh helix bundles repeating unit (S and A modules)"/>
    <property type="match status" value="2"/>
</dbReference>
<keyword evidence="3" id="KW-0472">Membrane</keyword>
<sequence>MKSKKLYIGTIALALSIGTLAPLGNNAISSVAYASEQNNQKQNEEKNRNTEDETKKDEKQSAKSNELKELIDDASSVKESERYNKASSFEKDNYNKAIEAGKNPKAESDLQQLIDNIISAKEKLGASSFNTYEQREGLSSTIALAEKLSKSIENNSNISKDEKDKLKNAIDNAKVYEKNVNKSGEEIKSTNNTLAQNINDLISKYNLDLDNLALTNDEFDKIIPSENTSYGKSYKNLGSLINSVKEFSKKDTYKKLNSKEKNNLTNASNQAIDIHNNFKSTTDQLKQAYNNLNKAYNDALVTVNSEDTQVSRLKKQIQEATASNPEGYGNAGEVAKLSYNNAKANANTIAKKENATADELQKALNNLKLAKLTLAPVKTKTLDDEQNQKSAKENLQKLVDDAKSYKKENPYKSASAENKKEYDDAITKASDLLKNANSTNAQFDEQLKKINDAKSKLAASKLDTNNNDFEQGKTFLDSLVRNKKIVEVSSAYKDADSSKKEAYDKAISDASLILKDIADGKDIAAEKINESINKIVNALADMKYIDDIKYPSTLKELIDEAPSFRESLGYYIKNNSQKDADKALIKTYNDLIEEVSKNIDTINQDQKLAEKYVERINDVKKTIQGKMTSEELDLKYKLNKLIDDAEKVSKRPDFNKAAQQKRDDLNKALEKAKKAETNKEIEEAISYLQAALKGFEKESLEDLLALAKKVKEHEDYKDVGATQKESLDNAIAAANNALASGNDTEKEIARTALENALDQSEIKAIADLIRSGKESKDTSKDGKETVNPKQIIEKVIANDQTLKASEKYKKAQKSLRDAYDKALLQASELINKDDVKEKDLKAASDKLIAAAHALDGDKFKARLKELQDNFAKNKSKITDKTKRSDLEEKIKALDNENATMDDLLAVEKAYKEATAVTGSQTPVQGSTSTTTKSVPGTTTTTTPVTTTKKVPATITPGSIVRTGIKSIVGVAVVLVVALGAYALTGKSKKKDENEKTQRRNDNEIK</sequence>
<feature type="coiled-coil region" evidence="1">
    <location>
        <begin position="655"/>
        <end position="698"/>
    </location>
</feature>
<keyword evidence="1" id="KW-0175">Coiled coil</keyword>
<dbReference type="RefSeq" id="WP_101539408.1">
    <property type="nucleotide sequence ID" value="NZ_PKGS01000001.1"/>
</dbReference>
<evidence type="ECO:0000256" key="2">
    <source>
        <dbReference type="SAM" id="MobiDB-lite"/>
    </source>
</evidence>
<comment type="caution">
    <text evidence="5">The sequence shown here is derived from an EMBL/GenBank/DDBJ whole genome shotgun (WGS) entry which is preliminary data.</text>
</comment>
<accession>A0A2I1MAY8</accession>
<evidence type="ECO:0000313" key="6">
    <source>
        <dbReference type="Proteomes" id="UP000234335"/>
    </source>
</evidence>
<feature type="region of interest" description="Disordered" evidence="2">
    <location>
        <begin position="34"/>
        <end position="84"/>
    </location>
</feature>
<dbReference type="EMBL" id="PKGS01000001">
    <property type="protein sequence ID" value="PKZ17239.1"/>
    <property type="molecule type" value="Genomic_DNA"/>
</dbReference>
<evidence type="ECO:0008006" key="7">
    <source>
        <dbReference type="Google" id="ProtNLM"/>
    </source>
</evidence>
<feature type="region of interest" description="Disordered" evidence="2">
    <location>
        <begin position="986"/>
        <end position="1005"/>
    </location>
</feature>
<feature type="compositionally biased region" description="Basic and acidic residues" evidence="2">
    <location>
        <begin position="989"/>
        <end position="1005"/>
    </location>
</feature>
<keyword evidence="3" id="KW-1133">Transmembrane helix</keyword>
<dbReference type="SUPFAM" id="SSF46997">
    <property type="entry name" value="Bacterial immunoglobulin/albumin-binding domains"/>
    <property type="match status" value="3"/>
</dbReference>
<reference evidence="5 6" key="1">
    <citation type="submission" date="2017-12" db="EMBL/GenBank/DDBJ databases">
        <title>Phylogenetic diversity of female urinary microbiome.</title>
        <authorList>
            <person name="Thomas-White K."/>
            <person name="Wolfe A.J."/>
        </authorList>
    </citation>
    <scope>NUCLEOTIDE SEQUENCE [LARGE SCALE GENOMIC DNA]</scope>
    <source>
        <strain evidence="5 6">UMB0119</strain>
    </source>
</reference>
<dbReference type="InterPro" id="IPR009063">
    <property type="entry name" value="Ig/albumin-bd_sf"/>
</dbReference>